<evidence type="ECO:0000313" key="1">
    <source>
        <dbReference type="EMBL" id="MBA4541965.1"/>
    </source>
</evidence>
<organism evidence="1 2">
    <name type="scientific">Thermoactinomyces daqus</name>
    <dbReference type="NCBI Taxonomy" id="1329516"/>
    <lineage>
        <taxon>Bacteria</taxon>
        <taxon>Bacillati</taxon>
        <taxon>Bacillota</taxon>
        <taxon>Bacilli</taxon>
        <taxon>Bacillales</taxon>
        <taxon>Thermoactinomycetaceae</taxon>
        <taxon>Thermoactinomyces</taxon>
    </lineage>
</organism>
<dbReference type="Proteomes" id="UP000530514">
    <property type="component" value="Unassembled WGS sequence"/>
</dbReference>
<keyword evidence="2" id="KW-1185">Reference proteome</keyword>
<gene>
    <name evidence="1" type="ORF">H1164_03485</name>
</gene>
<name>A0A7W2AHA3_9BACL</name>
<evidence type="ECO:0008006" key="3">
    <source>
        <dbReference type="Google" id="ProtNLM"/>
    </source>
</evidence>
<sequence>MTKGILSKAGFYYESYLSAYNYVVREGGPTGRYIGQVTKIGTQWRASLGFGVVAKGPSKDKAVLKALKIKEERAANA</sequence>
<accession>A0A7W2AHA3</accession>
<evidence type="ECO:0000313" key="2">
    <source>
        <dbReference type="Proteomes" id="UP000530514"/>
    </source>
</evidence>
<dbReference type="EMBL" id="JACEIP010000003">
    <property type="protein sequence ID" value="MBA4541965.1"/>
    <property type="molecule type" value="Genomic_DNA"/>
</dbReference>
<comment type="caution">
    <text evidence="1">The sequence shown here is derived from an EMBL/GenBank/DDBJ whole genome shotgun (WGS) entry which is preliminary data.</text>
</comment>
<dbReference type="AlphaFoldDB" id="A0A7W2AHA3"/>
<dbReference type="OrthoDB" id="9921245at2"/>
<protein>
    <recommendedName>
        <fullName evidence="3">DRBM domain-containing protein</fullName>
    </recommendedName>
</protein>
<proteinExistence type="predicted"/>
<reference evidence="1 2" key="1">
    <citation type="submission" date="2020-07" db="EMBL/GenBank/DDBJ databases">
        <authorList>
            <person name="Feng H."/>
        </authorList>
    </citation>
    <scope>NUCLEOTIDE SEQUENCE [LARGE SCALE GENOMIC DNA]</scope>
    <source>
        <strain evidence="2">s-11</strain>
    </source>
</reference>
<dbReference type="RefSeq" id="WP_033100510.1">
    <property type="nucleotide sequence ID" value="NZ_JACEIP010000003.1"/>
</dbReference>